<comment type="similarity">
    <text evidence="8">Belongs to the methyltransferase superfamily.</text>
</comment>
<organism evidence="10 11">
    <name type="scientific">Tenebrionibacter intestinalis</name>
    <dbReference type="NCBI Taxonomy" id="2799638"/>
    <lineage>
        <taxon>Bacteria</taxon>
        <taxon>Pseudomonadati</taxon>
        <taxon>Pseudomonadota</taxon>
        <taxon>Gammaproteobacteria</taxon>
        <taxon>Enterobacterales</taxon>
        <taxon>Enterobacteriaceae</taxon>
        <taxon>Tenebrionibacter/Tenebrionicola group</taxon>
        <taxon>Tenebrionibacter</taxon>
    </lineage>
</organism>
<evidence type="ECO:0000313" key="10">
    <source>
        <dbReference type="EMBL" id="MBK4714536.1"/>
    </source>
</evidence>
<dbReference type="UniPathway" id="UPA00078"/>
<dbReference type="PANTHER" id="PTHR43464">
    <property type="entry name" value="METHYLTRANSFERASE"/>
    <property type="match status" value="1"/>
</dbReference>
<protein>
    <recommendedName>
        <fullName evidence="3 8">Malonyl-[acyl-carrier protein] O-methyltransferase</fullName>
        <shortName evidence="8">Malonyl-ACP O-methyltransferase</shortName>
        <ecNumber evidence="3 8">2.1.1.197</ecNumber>
    </recommendedName>
    <alternativeName>
        <fullName evidence="8">Biotin synthesis protein BioC</fullName>
    </alternativeName>
</protein>
<evidence type="ECO:0000256" key="8">
    <source>
        <dbReference type="HAMAP-Rule" id="MF_00835"/>
    </source>
</evidence>
<evidence type="ECO:0000256" key="6">
    <source>
        <dbReference type="ARBA" id="ARBA00022691"/>
    </source>
</evidence>
<dbReference type="GO" id="GO:0008757">
    <property type="term" value="F:S-adenosylmethionine-dependent methyltransferase activity"/>
    <property type="evidence" value="ECO:0007669"/>
    <property type="project" value="InterPro"/>
</dbReference>
<dbReference type="GO" id="GO:0010340">
    <property type="term" value="F:carboxyl-O-methyltransferase activity"/>
    <property type="evidence" value="ECO:0007669"/>
    <property type="project" value="UniProtKB-UniRule"/>
</dbReference>
<evidence type="ECO:0000256" key="4">
    <source>
        <dbReference type="ARBA" id="ARBA00022603"/>
    </source>
</evidence>
<proteinExistence type="inferred from homology"/>
<evidence type="ECO:0000256" key="1">
    <source>
        <dbReference type="ARBA" id="ARBA00000852"/>
    </source>
</evidence>
<dbReference type="Proteomes" id="UP000659047">
    <property type="component" value="Unassembled WGS sequence"/>
</dbReference>
<dbReference type="GO" id="GO:0032259">
    <property type="term" value="P:methylation"/>
    <property type="evidence" value="ECO:0007669"/>
    <property type="project" value="UniProtKB-KW"/>
</dbReference>
<evidence type="ECO:0000256" key="5">
    <source>
        <dbReference type="ARBA" id="ARBA00022679"/>
    </source>
</evidence>
<dbReference type="InterPro" id="IPR029063">
    <property type="entry name" value="SAM-dependent_MTases_sf"/>
</dbReference>
<comment type="function">
    <text evidence="8">Converts the free carboxyl group of a malonyl-thioester to its methyl ester by transfer of a methyl group from S-adenosyl-L-methionine (SAM). It allows to synthesize pimeloyl-ACP via the fatty acid synthetic pathway.</text>
</comment>
<dbReference type="EC" id="2.1.1.197" evidence="3 8"/>
<gene>
    <name evidence="8 10" type="primary">bioC</name>
    <name evidence="10" type="ORF">JJB97_04150</name>
</gene>
<dbReference type="NCBIfam" id="TIGR02072">
    <property type="entry name" value="BioC"/>
    <property type="match status" value="1"/>
</dbReference>
<keyword evidence="6 8" id="KW-0949">S-adenosyl-L-methionine</keyword>
<reference evidence="10" key="1">
    <citation type="submission" date="2021-01" db="EMBL/GenBank/DDBJ databases">
        <title>Intestinitalea alba gen. nov., sp. nov., a novel genus of the family Enterobacteriaceae, isolated from the gut of the plastic-eating mealworm Tenebrio molitor L.</title>
        <authorList>
            <person name="Yang Y."/>
        </authorList>
    </citation>
    <scope>NUCLEOTIDE SEQUENCE</scope>
    <source>
        <strain evidence="10">BIT-L3</strain>
    </source>
</reference>
<comment type="pathway">
    <text evidence="2 8">Cofactor biosynthesis; biotin biosynthesis.</text>
</comment>
<dbReference type="CDD" id="cd02440">
    <property type="entry name" value="AdoMet_MTases"/>
    <property type="match status" value="1"/>
</dbReference>
<keyword evidence="4 8" id="KW-0489">Methyltransferase</keyword>
<dbReference type="Pfam" id="PF08241">
    <property type="entry name" value="Methyltransf_11"/>
    <property type="match status" value="1"/>
</dbReference>
<dbReference type="RefSeq" id="WP_238712587.1">
    <property type="nucleotide sequence ID" value="NZ_JAEPBH010000007.1"/>
</dbReference>
<dbReference type="SUPFAM" id="SSF53335">
    <property type="entry name" value="S-adenosyl-L-methionine-dependent methyltransferases"/>
    <property type="match status" value="1"/>
</dbReference>
<comment type="caution">
    <text evidence="10">The sequence shown here is derived from an EMBL/GenBank/DDBJ whole genome shotgun (WGS) entry which is preliminary data.</text>
</comment>
<dbReference type="GO" id="GO:0102130">
    <property type="term" value="F:malonyl-CoA methyltransferase activity"/>
    <property type="evidence" value="ECO:0007669"/>
    <property type="project" value="UniProtKB-EC"/>
</dbReference>
<keyword evidence="5 8" id="KW-0808">Transferase</keyword>
<evidence type="ECO:0000256" key="3">
    <source>
        <dbReference type="ARBA" id="ARBA00012327"/>
    </source>
</evidence>
<dbReference type="AlphaFoldDB" id="A0A8K0V0U4"/>
<comment type="catalytic activity">
    <reaction evidence="1 8">
        <text>malonyl-[ACP] + S-adenosyl-L-methionine = malonyl-[ACP] methyl ester + S-adenosyl-L-homocysteine</text>
        <dbReference type="Rhea" id="RHEA:17105"/>
        <dbReference type="Rhea" id="RHEA-COMP:9623"/>
        <dbReference type="Rhea" id="RHEA-COMP:9954"/>
        <dbReference type="ChEBI" id="CHEBI:57856"/>
        <dbReference type="ChEBI" id="CHEBI:59789"/>
        <dbReference type="ChEBI" id="CHEBI:78449"/>
        <dbReference type="ChEBI" id="CHEBI:78845"/>
        <dbReference type="EC" id="2.1.1.197"/>
    </reaction>
</comment>
<dbReference type="PANTHER" id="PTHR43464:SF94">
    <property type="entry name" value="MALONYL-[ACYL-CARRIER PROTEIN] O-METHYLTRANSFERASE"/>
    <property type="match status" value="1"/>
</dbReference>
<dbReference type="NCBIfam" id="NF007610">
    <property type="entry name" value="PRK10258.1"/>
    <property type="match status" value="1"/>
</dbReference>
<keyword evidence="11" id="KW-1185">Reference proteome</keyword>
<evidence type="ECO:0000256" key="2">
    <source>
        <dbReference type="ARBA" id="ARBA00004746"/>
    </source>
</evidence>
<name>A0A8K0V0U4_9ENTR</name>
<dbReference type="HAMAP" id="MF_00835">
    <property type="entry name" value="BioC"/>
    <property type="match status" value="1"/>
</dbReference>
<sequence>MSVVNKSAVAAAFGRAATTYDRFAGLQRLCGDRLMQRVAYGAWPEVLDAGCGTGMYSLLWRQRGSRVTALDLSREMLAQARAAGAAHRYLSGDIEALALPDACFDLVWSNLVVQWCGDLARGLRELLRVTRPGGRVAFSTVCDGSLAELTQAWRAVDVYAHTNRFPTLQQIIAASGGRLADFHVERVTLDFTDALSAMRSLKGVGATHLHAGREGRVLTRGQLKALNLAWPKQRGACPLSYRLFYGVLAPG</sequence>
<evidence type="ECO:0000256" key="7">
    <source>
        <dbReference type="ARBA" id="ARBA00022756"/>
    </source>
</evidence>
<dbReference type="InterPro" id="IPR011814">
    <property type="entry name" value="BioC"/>
</dbReference>
<accession>A0A8K0V0U4</accession>
<dbReference type="EMBL" id="JAEPBH010000007">
    <property type="protein sequence ID" value="MBK4714536.1"/>
    <property type="molecule type" value="Genomic_DNA"/>
</dbReference>
<dbReference type="GO" id="GO:0009102">
    <property type="term" value="P:biotin biosynthetic process"/>
    <property type="evidence" value="ECO:0007669"/>
    <property type="project" value="UniProtKB-UniRule"/>
</dbReference>
<feature type="domain" description="Methyltransferase type 11" evidence="9">
    <location>
        <begin position="47"/>
        <end position="138"/>
    </location>
</feature>
<evidence type="ECO:0000259" key="9">
    <source>
        <dbReference type="Pfam" id="PF08241"/>
    </source>
</evidence>
<dbReference type="Gene3D" id="3.40.50.150">
    <property type="entry name" value="Vaccinia Virus protein VP39"/>
    <property type="match status" value="1"/>
</dbReference>
<evidence type="ECO:0000313" key="11">
    <source>
        <dbReference type="Proteomes" id="UP000659047"/>
    </source>
</evidence>
<keyword evidence="7 8" id="KW-0093">Biotin biosynthesis</keyword>
<dbReference type="InterPro" id="IPR013216">
    <property type="entry name" value="Methyltransf_11"/>
</dbReference>